<dbReference type="SFLD" id="SFLDS00036">
    <property type="entry name" value="Aromatic_Prenyltransferase"/>
    <property type="match status" value="1"/>
</dbReference>
<name>A0A8E2JAF2_9PEZI</name>
<evidence type="ECO:0000313" key="4">
    <source>
        <dbReference type="EMBL" id="OCK75258.1"/>
    </source>
</evidence>
<keyword evidence="2" id="KW-0808">Transferase</keyword>
<gene>
    <name evidence="4" type="ORF">K432DRAFT_409188</name>
</gene>
<sequence>MGALTGTPADPSNEVATKELLWELGKVLPEADLSLFWKFAPHLRPKLMDEATRQKFLGSSLLVGLEMALESNTVDIKTYLYPRVPAQVSELLNNIIPKPMRDAYGADVSLDSLNAVCDFIATDPHGSQLIPPGTTAIDCCRPQDARVKFYVVSRNRSFDHIAAIMTLGGRKTADFPTSAQLPPQNEDGAANDGGPNPNGLSFSFNIQPRRALPDVKAYFDVAKHAKSDMAAAEAVIGFLERHGRGRYARRT</sequence>
<evidence type="ECO:0000256" key="1">
    <source>
        <dbReference type="ARBA" id="ARBA00010209"/>
    </source>
</evidence>
<dbReference type="AlphaFoldDB" id="A0A8E2JAF2"/>
<proteinExistence type="inferred from homology"/>
<accession>A0A8E2JAF2</accession>
<evidence type="ECO:0000256" key="3">
    <source>
        <dbReference type="SAM" id="MobiDB-lite"/>
    </source>
</evidence>
<dbReference type="GO" id="GO:0004659">
    <property type="term" value="F:prenyltransferase activity"/>
    <property type="evidence" value="ECO:0007669"/>
    <property type="project" value="TreeGrafter"/>
</dbReference>
<dbReference type="Pfam" id="PF11991">
    <property type="entry name" value="Trp_DMAT"/>
    <property type="match status" value="1"/>
</dbReference>
<dbReference type="Proteomes" id="UP000250266">
    <property type="component" value="Unassembled WGS sequence"/>
</dbReference>
<dbReference type="EMBL" id="KV745343">
    <property type="protein sequence ID" value="OCK75258.1"/>
    <property type="molecule type" value="Genomic_DNA"/>
</dbReference>
<dbReference type="OrthoDB" id="3354387at2759"/>
<dbReference type="PANTHER" id="PTHR40627">
    <property type="entry name" value="INDOLE PRENYLTRANSFERASE TDIB-RELATED"/>
    <property type="match status" value="1"/>
</dbReference>
<evidence type="ECO:0000313" key="5">
    <source>
        <dbReference type="Proteomes" id="UP000250266"/>
    </source>
</evidence>
<comment type="similarity">
    <text evidence="1">Belongs to the tryptophan dimethylallyltransferase family.</text>
</comment>
<feature type="region of interest" description="Disordered" evidence="3">
    <location>
        <begin position="174"/>
        <end position="203"/>
    </location>
</feature>
<keyword evidence="5" id="KW-1185">Reference proteome</keyword>
<dbReference type="GO" id="GO:0009820">
    <property type="term" value="P:alkaloid metabolic process"/>
    <property type="evidence" value="ECO:0007669"/>
    <property type="project" value="InterPro"/>
</dbReference>
<organism evidence="4 5">
    <name type="scientific">Lepidopterella palustris CBS 459.81</name>
    <dbReference type="NCBI Taxonomy" id="1314670"/>
    <lineage>
        <taxon>Eukaryota</taxon>
        <taxon>Fungi</taxon>
        <taxon>Dikarya</taxon>
        <taxon>Ascomycota</taxon>
        <taxon>Pezizomycotina</taxon>
        <taxon>Dothideomycetes</taxon>
        <taxon>Pleosporomycetidae</taxon>
        <taxon>Mytilinidiales</taxon>
        <taxon>Argynnaceae</taxon>
        <taxon>Lepidopterella</taxon>
    </lineage>
</organism>
<feature type="compositionally biased region" description="Low complexity" evidence="3">
    <location>
        <begin position="187"/>
        <end position="199"/>
    </location>
</feature>
<dbReference type="PANTHER" id="PTHR40627:SF4">
    <property type="entry name" value="PRENYLTRANSFERASE ASQH1-RELATED"/>
    <property type="match status" value="1"/>
</dbReference>
<reference evidence="4 5" key="1">
    <citation type="journal article" date="2016" name="Nat. Commun.">
        <title>Ectomycorrhizal ecology is imprinted in the genome of the dominant symbiotic fungus Cenococcum geophilum.</title>
        <authorList>
            <consortium name="DOE Joint Genome Institute"/>
            <person name="Peter M."/>
            <person name="Kohler A."/>
            <person name="Ohm R.A."/>
            <person name="Kuo A."/>
            <person name="Krutzmann J."/>
            <person name="Morin E."/>
            <person name="Arend M."/>
            <person name="Barry K.W."/>
            <person name="Binder M."/>
            <person name="Choi C."/>
            <person name="Clum A."/>
            <person name="Copeland A."/>
            <person name="Grisel N."/>
            <person name="Haridas S."/>
            <person name="Kipfer T."/>
            <person name="LaButti K."/>
            <person name="Lindquist E."/>
            <person name="Lipzen A."/>
            <person name="Maire R."/>
            <person name="Meier B."/>
            <person name="Mihaltcheva S."/>
            <person name="Molinier V."/>
            <person name="Murat C."/>
            <person name="Poggeler S."/>
            <person name="Quandt C.A."/>
            <person name="Sperisen C."/>
            <person name="Tritt A."/>
            <person name="Tisserant E."/>
            <person name="Crous P.W."/>
            <person name="Henrissat B."/>
            <person name="Nehls U."/>
            <person name="Egli S."/>
            <person name="Spatafora J.W."/>
            <person name="Grigoriev I.V."/>
            <person name="Martin F.M."/>
        </authorList>
    </citation>
    <scope>NUCLEOTIDE SEQUENCE [LARGE SCALE GENOMIC DNA]</scope>
    <source>
        <strain evidence="4 5">CBS 459.81</strain>
    </source>
</reference>
<dbReference type="InterPro" id="IPR033964">
    <property type="entry name" value="ABBA"/>
</dbReference>
<protein>
    <submittedName>
        <fullName evidence="4">Uncharacterized protein</fullName>
    </submittedName>
</protein>
<dbReference type="InterPro" id="IPR017795">
    <property type="entry name" value="ABBA_NscD-like"/>
</dbReference>
<evidence type="ECO:0000256" key="2">
    <source>
        <dbReference type="ARBA" id="ARBA00022679"/>
    </source>
</evidence>